<dbReference type="PANTHER" id="PTHR11669">
    <property type="entry name" value="REPLICATION FACTOR C / DNA POLYMERASE III GAMMA-TAU SUBUNIT"/>
    <property type="match status" value="1"/>
</dbReference>
<dbReference type="InterPro" id="IPR008921">
    <property type="entry name" value="DNA_pol3_clamp-load_cplx_C"/>
</dbReference>
<keyword evidence="2" id="KW-0235">DNA replication</keyword>
<dbReference type="PANTHER" id="PTHR11669:SF20">
    <property type="entry name" value="REPLICATION FACTOR C SUBUNIT 4"/>
    <property type="match status" value="1"/>
</dbReference>
<dbReference type="GO" id="GO:0031389">
    <property type="term" value="C:Rad17 RFC-like complex"/>
    <property type="evidence" value="ECO:0007669"/>
    <property type="project" value="EnsemblFungi"/>
</dbReference>
<evidence type="ECO:0000259" key="5">
    <source>
        <dbReference type="SMART" id="SM00382"/>
    </source>
</evidence>
<dbReference type="GO" id="GO:0016887">
    <property type="term" value="F:ATP hydrolysis activity"/>
    <property type="evidence" value="ECO:0007669"/>
    <property type="project" value="InterPro"/>
</dbReference>
<dbReference type="RefSeq" id="XP_067544065.1">
    <property type="nucleotide sequence ID" value="XM_067687968.1"/>
</dbReference>
<dbReference type="GO" id="GO:0006281">
    <property type="term" value="P:DNA repair"/>
    <property type="evidence" value="ECO:0007669"/>
    <property type="project" value="TreeGrafter"/>
</dbReference>
<dbReference type="InterPro" id="IPR013748">
    <property type="entry name" value="Rep_factorC_C"/>
</dbReference>
<dbReference type="OrthoDB" id="4199794at2759"/>
<dbReference type="GeneID" id="93646900"/>
<evidence type="ECO:0000313" key="7">
    <source>
        <dbReference type="Proteomes" id="UP000185944"/>
    </source>
</evidence>
<name>A0A177EBV1_9MICR</name>
<dbReference type="Gene3D" id="1.10.8.60">
    <property type="match status" value="1"/>
</dbReference>
<dbReference type="AlphaFoldDB" id="A0A177EBV1"/>
<sequence>MREVVWTEKHRPSSLQHMSLSDGVRTFFTELLKGERSLPNILLYGPPGSGKTTLALILSTALARKESILELNASSDREISVIRGKIKNFAQSKPHAGEIKIVIMDECDYLTPDAQHCLRRIIEDSQASTRFIFITNYINQVIDPIRSRLIALSVSGGSLAENQQILQEVQEKEGIFLKEKDIGQILEASSNDMRRSLVLLQTLGQCRATEEDAPALIDEITGAIPRSLVRTILGTSTVAEALSNTEMLVRSGYPAVSIVRALAAAVASQPPSTEAQTEAQHCEALQRLAACEENLVLGGSDRIQLLMGCYAVLG</sequence>
<comment type="caution">
    <text evidence="6">The sequence shown here is derived from an EMBL/GenBank/DDBJ whole genome shotgun (WGS) entry which is preliminary data.</text>
</comment>
<dbReference type="Gene3D" id="1.20.272.10">
    <property type="match status" value="1"/>
</dbReference>
<dbReference type="Gene3D" id="3.40.50.300">
    <property type="entry name" value="P-loop containing nucleotide triphosphate hydrolases"/>
    <property type="match status" value="1"/>
</dbReference>
<gene>
    <name evidence="6" type="ORF">NEDG_00550</name>
</gene>
<proteinExistence type="inferred from homology"/>
<dbReference type="GO" id="GO:0000076">
    <property type="term" value="P:DNA replication checkpoint signaling"/>
    <property type="evidence" value="ECO:0007669"/>
    <property type="project" value="EnsemblFungi"/>
</dbReference>
<dbReference type="GO" id="GO:0007062">
    <property type="term" value="P:sister chromatid cohesion"/>
    <property type="evidence" value="ECO:0007669"/>
    <property type="project" value="EnsemblFungi"/>
</dbReference>
<dbReference type="Pfam" id="PF08542">
    <property type="entry name" value="Rep_fac_C"/>
    <property type="match status" value="1"/>
</dbReference>
<dbReference type="Pfam" id="PF00004">
    <property type="entry name" value="AAA"/>
    <property type="match status" value="1"/>
</dbReference>
<dbReference type="GO" id="GO:0005524">
    <property type="term" value="F:ATP binding"/>
    <property type="evidence" value="ECO:0007669"/>
    <property type="project" value="UniProtKB-KW"/>
</dbReference>
<feature type="domain" description="AAA+ ATPase" evidence="5">
    <location>
        <begin position="37"/>
        <end position="166"/>
    </location>
</feature>
<dbReference type="GO" id="GO:0005663">
    <property type="term" value="C:DNA replication factor C complex"/>
    <property type="evidence" value="ECO:0007669"/>
    <property type="project" value="EnsemblFungi"/>
</dbReference>
<evidence type="ECO:0000313" key="6">
    <source>
        <dbReference type="EMBL" id="OAG29417.1"/>
    </source>
</evidence>
<dbReference type="InterPro" id="IPR003593">
    <property type="entry name" value="AAA+_ATPase"/>
</dbReference>
<evidence type="ECO:0000256" key="1">
    <source>
        <dbReference type="ARBA" id="ARBA00005378"/>
    </source>
</evidence>
<keyword evidence="3" id="KW-0547">Nucleotide-binding</keyword>
<dbReference type="InterPro" id="IPR050238">
    <property type="entry name" value="DNA_Rep/Repair_Clamp_Loader"/>
</dbReference>
<keyword evidence="4" id="KW-0067">ATP-binding</keyword>
<dbReference type="InterPro" id="IPR003959">
    <property type="entry name" value="ATPase_AAA_core"/>
</dbReference>
<dbReference type="InterPro" id="IPR027417">
    <property type="entry name" value="P-loop_NTPase"/>
</dbReference>
<dbReference type="Proteomes" id="UP000185944">
    <property type="component" value="Unassembled WGS sequence"/>
</dbReference>
<dbReference type="EMBL" id="LTDL01000040">
    <property type="protein sequence ID" value="OAG29417.1"/>
    <property type="molecule type" value="Genomic_DNA"/>
</dbReference>
<comment type="similarity">
    <text evidence="1">Belongs to the activator 1 small subunits family.</text>
</comment>
<evidence type="ECO:0000256" key="4">
    <source>
        <dbReference type="ARBA" id="ARBA00022840"/>
    </source>
</evidence>
<dbReference type="GO" id="GO:0006272">
    <property type="term" value="P:leading strand elongation"/>
    <property type="evidence" value="ECO:0007669"/>
    <property type="project" value="EnsemblFungi"/>
</dbReference>
<protein>
    <submittedName>
        <fullName evidence="6">Replication factor C subunit 2/4</fullName>
    </submittedName>
</protein>
<dbReference type="GO" id="GO:0031391">
    <property type="term" value="C:Elg1 RFC-like complex"/>
    <property type="evidence" value="ECO:0007669"/>
    <property type="project" value="EnsemblFungi"/>
</dbReference>
<evidence type="ECO:0000256" key="2">
    <source>
        <dbReference type="ARBA" id="ARBA00022705"/>
    </source>
</evidence>
<dbReference type="GO" id="GO:0003689">
    <property type="term" value="F:DNA clamp loader activity"/>
    <property type="evidence" value="ECO:0007669"/>
    <property type="project" value="EnsemblFungi"/>
</dbReference>
<dbReference type="SMART" id="SM00382">
    <property type="entry name" value="AAA"/>
    <property type="match status" value="1"/>
</dbReference>
<keyword evidence="7" id="KW-1185">Reference proteome</keyword>
<dbReference type="CDD" id="cd00009">
    <property type="entry name" value="AAA"/>
    <property type="match status" value="1"/>
</dbReference>
<dbReference type="GO" id="GO:0031390">
    <property type="term" value="C:Ctf18 RFC-like complex"/>
    <property type="evidence" value="ECO:0007669"/>
    <property type="project" value="EnsemblFungi"/>
</dbReference>
<reference evidence="6 7" key="1">
    <citation type="submission" date="2016-02" db="EMBL/GenBank/DDBJ databases">
        <title>Discovery of a natural microsporidian pathogen with a broad tissue tropism in Caenorhabditis elegans.</title>
        <authorList>
            <person name="Luallen R.J."/>
            <person name="Reinke A.W."/>
            <person name="Tong L."/>
            <person name="Botts M.R."/>
            <person name="Felix M.-A."/>
            <person name="Troemel E.R."/>
        </authorList>
    </citation>
    <scope>NUCLEOTIDE SEQUENCE [LARGE SCALE GENOMIC DNA]</scope>
    <source>
        <strain evidence="6 7">JUm2807</strain>
    </source>
</reference>
<evidence type="ECO:0000256" key="3">
    <source>
        <dbReference type="ARBA" id="ARBA00022741"/>
    </source>
</evidence>
<dbReference type="STRING" id="1805483.A0A177EBV1"/>
<dbReference type="GO" id="GO:0003677">
    <property type="term" value="F:DNA binding"/>
    <property type="evidence" value="ECO:0007669"/>
    <property type="project" value="InterPro"/>
</dbReference>
<accession>A0A177EBV1</accession>
<dbReference type="SUPFAM" id="SSF52540">
    <property type="entry name" value="P-loop containing nucleoside triphosphate hydrolases"/>
    <property type="match status" value="1"/>
</dbReference>
<organism evidence="6 7">
    <name type="scientific">Nematocida displodere</name>
    <dbReference type="NCBI Taxonomy" id="1805483"/>
    <lineage>
        <taxon>Eukaryota</taxon>
        <taxon>Fungi</taxon>
        <taxon>Fungi incertae sedis</taxon>
        <taxon>Microsporidia</taxon>
        <taxon>Nematocida</taxon>
    </lineage>
</organism>
<dbReference type="SUPFAM" id="SSF48019">
    <property type="entry name" value="post-AAA+ oligomerization domain-like"/>
    <property type="match status" value="1"/>
</dbReference>
<dbReference type="VEuPathDB" id="MicrosporidiaDB:NEDG_00550"/>